<dbReference type="GO" id="GO:0016987">
    <property type="term" value="F:sigma factor activity"/>
    <property type="evidence" value="ECO:0007669"/>
    <property type="project" value="UniProtKB-KW"/>
</dbReference>
<dbReference type="KEGG" id="tper:IWA51_09220"/>
<keyword evidence="1" id="KW-0805">Transcription regulation</keyword>
<dbReference type="EMBL" id="CP064936">
    <property type="protein sequence ID" value="QQA02259.1"/>
    <property type="molecule type" value="Genomic_DNA"/>
</dbReference>
<sequence length="271" mass="30374">MENSVIKSYLADIQRFPLLSAAEECDLSEKINASDESAYKKLVNCNLRLVVSVARRIAHNAANSVSEMDLIQEGSMGLMVAARKFSPAFGTRFSTYAYPWIAQYMLRYINTKTAFISIPHRKEALIRSIQKASSYLSQLNGTAPSAADIALYLGIPAKRVNECMSFAYSCSSLESCPENNGTYFGDSLPSDVRSPEEEYLREETCAELRNLMGNLGRNEGRVLWYRFNFDGSTKAKTLREIGSIIGVSPEAVRQTEIRAVRHIREYFENAV</sequence>
<keyword evidence="2" id="KW-0731">Sigma factor</keyword>
<dbReference type="InterPro" id="IPR009042">
    <property type="entry name" value="RNA_pol_sigma70_r1_2"/>
</dbReference>
<feature type="domain" description="RNA polymerase sigma-70" evidence="5">
    <location>
        <begin position="69"/>
        <end position="82"/>
    </location>
</feature>
<dbReference type="Proteomes" id="UP000595224">
    <property type="component" value="Chromosome"/>
</dbReference>
<dbReference type="GO" id="GO:0006352">
    <property type="term" value="P:DNA-templated transcription initiation"/>
    <property type="evidence" value="ECO:0007669"/>
    <property type="project" value="InterPro"/>
</dbReference>
<dbReference type="InterPro" id="IPR013325">
    <property type="entry name" value="RNA_pol_sigma_r2"/>
</dbReference>
<dbReference type="PANTHER" id="PTHR30603:SF47">
    <property type="entry name" value="RNA POLYMERASE SIGMA FACTOR SIGD, CHLOROPLASTIC"/>
    <property type="match status" value="1"/>
</dbReference>
<organism evidence="6 7">
    <name type="scientific">Treponema peruense</name>
    <dbReference type="NCBI Taxonomy" id="2787628"/>
    <lineage>
        <taxon>Bacteria</taxon>
        <taxon>Pseudomonadati</taxon>
        <taxon>Spirochaetota</taxon>
        <taxon>Spirochaetia</taxon>
        <taxon>Spirochaetales</taxon>
        <taxon>Treponemataceae</taxon>
        <taxon>Treponema</taxon>
    </lineage>
</organism>
<reference evidence="6 7" key="1">
    <citation type="submission" date="2020-11" db="EMBL/GenBank/DDBJ databases">
        <title>Treponema Peruensis nv. sp., first commensal Treponema isolated from human feces.</title>
        <authorList>
            <person name="Belkhou C."/>
            <person name="Raes J."/>
        </authorList>
    </citation>
    <scope>NUCLEOTIDE SEQUENCE [LARGE SCALE GENOMIC DNA]</scope>
    <source>
        <strain evidence="6 7">RCC2812</strain>
    </source>
</reference>
<dbReference type="GO" id="GO:0003677">
    <property type="term" value="F:DNA binding"/>
    <property type="evidence" value="ECO:0007669"/>
    <property type="project" value="UniProtKB-KW"/>
</dbReference>
<evidence type="ECO:0000313" key="7">
    <source>
        <dbReference type="Proteomes" id="UP000595224"/>
    </source>
</evidence>
<dbReference type="SUPFAM" id="SSF88946">
    <property type="entry name" value="Sigma2 domain of RNA polymerase sigma factors"/>
    <property type="match status" value="1"/>
</dbReference>
<proteinExistence type="predicted"/>
<dbReference type="InterPro" id="IPR050239">
    <property type="entry name" value="Sigma-70_RNA_pol_init_factors"/>
</dbReference>
<dbReference type="RefSeq" id="WP_198443692.1">
    <property type="nucleotide sequence ID" value="NZ_CBCSHE010000001.1"/>
</dbReference>
<dbReference type="InterPro" id="IPR000943">
    <property type="entry name" value="RNA_pol_sigma70"/>
</dbReference>
<dbReference type="PROSITE" id="PS00715">
    <property type="entry name" value="SIGMA70_1"/>
    <property type="match status" value="1"/>
</dbReference>
<dbReference type="Pfam" id="PF00140">
    <property type="entry name" value="Sigma70_r1_2"/>
    <property type="match status" value="1"/>
</dbReference>
<protein>
    <submittedName>
        <fullName evidence="6">Sigma-70 family RNA polymerase sigma factor</fullName>
    </submittedName>
</protein>
<dbReference type="Pfam" id="PF04539">
    <property type="entry name" value="Sigma70_r3"/>
    <property type="match status" value="1"/>
</dbReference>
<evidence type="ECO:0000256" key="3">
    <source>
        <dbReference type="ARBA" id="ARBA00023125"/>
    </source>
</evidence>
<keyword evidence="7" id="KW-1185">Reference proteome</keyword>
<keyword evidence="4" id="KW-0804">Transcription</keyword>
<dbReference type="SUPFAM" id="SSF88659">
    <property type="entry name" value="Sigma3 and sigma4 domains of RNA polymerase sigma factors"/>
    <property type="match status" value="2"/>
</dbReference>
<dbReference type="PANTHER" id="PTHR30603">
    <property type="entry name" value="RNA POLYMERASE SIGMA FACTOR RPO"/>
    <property type="match status" value="1"/>
</dbReference>
<keyword evidence="3" id="KW-0238">DNA-binding</keyword>
<dbReference type="InterPro" id="IPR007624">
    <property type="entry name" value="RNA_pol_sigma70_r3"/>
</dbReference>
<dbReference type="InterPro" id="IPR007627">
    <property type="entry name" value="RNA_pol_sigma70_r2"/>
</dbReference>
<dbReference type="InterPro" id="IPR013324">
    <property type="entry name" value="RNA_pol_sigma_r3/r4-like"/>
</dbReference>
<dbReference type="NCBIfam" id="TIGR02937">
    <property type="entry name" value="sigma70-ECF"/>
    <property type="match status" value="1"/>
</dbReference>
<dbReference type="AlphaFoldDB" id="A0A7T3V6J8"/>
<dbReference type="InterPro" id="IPR014284">
    <property type="entry name" value="RNA_pol_sigma-70_dom"/>
</dbReference>
<dbReference type="InterPro" id="IPR007630">
    <property type="entry name" value="RNA_pol_sigma70_r4"/>
</dbReference>
<accession>A0A7T3V6J8</accession>
<dbReference type="Gene3D" id="1.20.120.1810">
    <property type="match status" value="1"/>
</dbReference>
<evidence type="ECO:0000256" key="2">
    <source>
        <dbReference type="ARBA" id="ARBA00023082"/>
    </source>
</evidence>
<gene>
    <name evidence="6" type="ORF">IWA51_09220</name>
</gene>
<dbReference type="Pfam" id="PF04545">
    <property type="entry name" value="Sigma70_r4"/>
    <property type="match status" value="1"/>
</dbReference>
<name>A0A7T3V6J8_9SPIR</name>
<dbReference type="PRINTS" id="PR00046">
    <property type="entry name" value="SIGMA70FCT"/>
</dbReference>
<evidence type="ECO:0000256" key="4">
    <source>
        <dbReference type="ARBA" id="ARBA00023163"/>
    </source>
</evidence>
<dbReference type="Gene3D" id="1.20.140.160">
    <property type="match status" value="1"/>
</dbReference>
<evidence type="ECO:0000259" key="5">
    <source>
        <dbReference type="PROSITE" id="PS00715"/>
    </source>
</evidence>
<dbReference type="Pfam" id="PF04542">
    <property type="entry name" value="Sigma70_r2"/>
    <property type="match status" value="1"/>
</dbReference>
<evidence type="ECO:0000256" key="1">
    <source>
        <dbReference type="ARBA" id="ARBA00023015"/>
    </source>
</evidence>
<evidence type="ECO:0000313" key="6">
    <source>
        <dbReference type="EMBL" id="QQA02259.1"/>
    </source>
</evidence>